<feature type="transmembrane region" description="Helical" evidence="2">
    <location>
        <begin position="6"/>
        <end position="25"/>
    </location>
</feature>
<dbReference type="EMBL" id="CP001326">
    <property type="protein sequence ID" value="ACO63878.1"/>
    <property type="molecule type" value="Genomic_DNA"/>
</dbReference>
<feature type="region of interest" description="Disordered" evidence="1">
    <location>
        <begin position="182"/>
        <end position="234"/>
    </location>
</feature>
<reference evidence="3 4" key="1">
    <citation type="journal article" date="2009" name="Science">
        <title>Green evolution and dynamic adaptations revealed by genomes of the marine picoeukaryotes Micromonas.</title>
        <authorList>
            <person name="Worden A.Z."/>
            <person name="Lee J.H."/>
            <person name="Mock T."/>
            <person name="Rouze P."/>
            <person name="Simmons M.P."/>
            <person name="Aerts A.L."/>
            <person name="Allen A.E."/>
            <person name="Cuvelier M.L."/>
            <person name="Derelle E."/>
            <person name="Everett M.V."/>
            <person name="Foulon E."/>
            <person name="Grimwood J."/>
            <person name="Gundlach H."/>
            <person name="Henrissat B."/>
            <person name="Napoli C."/>
            <person name="McDonald S.M."/>
            <person name="Parker M.S."/>
            <person name="Rombauts S."/>
            <person name="Salamov A."/>
            <person name="Von Dassow P."/>
            <person name="Badger J.H."/>
            <person name="Coutinho P.M."/>
            <person name="Demir E."/>
            <person name="Dubchak I."/>
            <person name="Gentemann C."/>
            <person name="Eikrem W."/>
            <person name="Gready J.E."/>
            <person name="John U."/>
            <person name="Lanier W."/>
            <person name="Lindquist E.A."/>
            <person name="Lucas S."/>
            <person name="Mayer K.F."/>
            <person name="Moreau H."/>
            <person name="Not F."/>
            <person name="Otillar R."/>
            <person name="Panaud O."/>
            <person name="Pangilinan J."/>
            <person name="Paulsen I."/>
            <person name="Piegu B."/>
            <person name="Poliakov A."/>
            <person name="Robbens S."/>
            <person name="Schmutz J."/>
            <person name="Toulza E."/>
            <person name="Wyss T."/>
            <person name="Zelensky A."/>
            <person name="Zhou K."/>
            <person name="Armbrust E.V."/>
            <person name="Bhattacharya D."/>
            <person name="Goodenough U.W."/>
            <person name="Van de Peer Y."/>
            <person name="Grigoriev I.V."/>
        </authorList>
    </citation>
    <scope>NUCLEOTIDE SEQUENCE [LARGE SCALE GENOMIC DNA]</scope>
    <source>
        <strain evidence="4">RCC299 / NOUM17</strain>
    </source>
</reference>
<dbReference type="InParanoid" id="C1E6W7"/>
<dbReference type="AlphaFoldDB" id="C1E6W7"/>
<evidence type="ECO:0000313" key="4">
    <source>
        <dbReference type="Proteomes" id="UP000002009"/>
    </source>
</evidence>
<feature type="transmembrane region" description="Helical" evidence="2">
    <location>
        <begin position="148"/>
        <end position="169"/>
    </location>
</feature>
<feature type="transmembrane region" description="Helical" evidence="2">
    <location>
        <begin position="46"/>
        <end position="68"/>
    </location>
</feature>
<feature type="transmembrane region" description="Helical" evidence="2">
    <location>
        <begin position="117"/>
        <end position="136"/>
    </location>
</feature>
<evidence type="ECO:0000256" key="2">
    <source>
        <dbReference type="SAM" id="Phobius"/>
    </source>
</evidence>
<evidence type="ECO:0000256" key="1">
    <source>
        <dbReference type="SAM" id="MobiDB-lite"/>
    </source>
</evidence>
<dbReference type="GeneID" id="8243533"/>
<name>C1E6W7_MICCC</name>
<feature type="transmembrane region" description="Helical" evidence="2">
    <location>
        <begin position="88"/>
        <end position="105"/>
    </location>
</feature>
<keyword evidence="2" id="KW-0472">Membrane</keyword>
<keyword evidence="2" id="KW-1133">Transmembrane helix</keyword>
<protein>
    <submittedName>
        <fullName evidence="3">Uncharacterized protein</fullName>
    </submittedName>
</protein>
<organism evidence="3 4">
    <name type="scientific">Micromonas commoda (strain RCC299 / NOUM17 / CCMP2709)</name>
    <name type="common">Picoplanktonic green alga</name>
    <dbReference type="NCBI Taxonomy" id="296587"/>
    <lineage>
        <taxon>Eukaryota</taxon>
        <taxon>Viridiplantae</taxon>
        <taxon>Chlorophyta</taxon>
        <taxon>Mamiellophyceae</taxon>
        <taxon>Mamiellales</taxon>
        <taxon>Mamiellaceae</taxon>
        <taxon>Micromonas</taxon>
    </lineage>
</organism>
<keyword evidence="4" id="KW-1185">Reference proteome</keyword>
<sequence length="291" mass="29373">MGSPAVPILAAVFFLAFGATGVAIDRHRAGHLRDPFSIPTQRAGEAPHLLILAATGAYFVGVVCASVWQRDAVSDDDGDGGETGGAAAQVLGYGVAHAVGALVVAKVTVDDTSRWTTGAHLAGVATFEMFGVLYAARCTANAWNAAHAGLAGFRLVATSALFASVALAMTCTGRAQAEAAALAGEEEEAGRKTSGDVGKTSGLATPPMGSRAARSGTLAPMGSPLAPMGSPAGARTNKVVPVGRADEEASSGHLVRVARGETRWIEALARCQLVMCAAFAFVLASAAGDVR</sequence>
<evidence type="ECO:0000313" key="3">
    <source>
        <dbReference type="EMBL" id="ACO63878.1"/>
    </source>
</evidence>
<keyword evidence="2" id="KW-0812">Transmembrane</keyword>
<dbReference type="RefSeq" id="XP_002502620.1">
    <property type="nucleotide sequence ID" value="XM_002502574.1"/>
</dbReference>
<proteinExistence type="predicted"/>
<dbReference type="Proteomes" id="UP000002009">
    <property type="component" value="Chromosome 5"/>
</dbReference>
<gene>
    <name evidence="3" type="ORF">MICPUN_58802</name>
</gene>
<accession>C1E6W7</accession>
<dbReference type="KEGG" id="mis:MICPUN_58802"/>